<dbReference type="eggNOG" id="COG1794">
    <property type="taxonomic scope" value="Bacteria"/>
</dbReference>
<evidence type="ECO:0008006" key="3">
    <source>
        <dbReference type="Google" id="ProtNLM"/>
    </source>
</evidence>
<dbReference type="AlphaFoldDB" id="C0QJX1"/>
<dbReference type="Pfam" id="PF01177">
    <property type="entry name" value="Asp_Glu_race"/>
    <property type="match status" value="1"/>
</dbReference>
<dbReference type="InterPro" id="IPR001920">
    <property type="entry name" value="Asp/Glu_race"/>
</dbReference>
<dbReference type="KEGG" id="dat:HRM2_29090"/>
<name>C0QJX1_DESAH</name>
<dbReference type="RefSeq" id="WP_015904759.1">
    <property type="nucleotide sequence ID" value="NC_012108.1"/>
</dbReference>
<dbReference type="Gene3D" id="3.40.50.1860">
    <property type="match status" value="2"/>
</dbReference>
<dbReference type="NCBIfam" id="NF005679">
    <property type="entry name" value="PRK07475.1"/>
    <property type="match status" value="1"/>
</dbReference>
<keyword evidence="2" id="KW-1185">Reference proteome</keyword>
<evidence type="ECO:0000313" key="2">
    <source>
        <dbReference type="Proteomes" id="UP000000442"/>
    </source>
</evidence>
<dbReference type="GO" id="GO:0047661">
    <property type="term" value="F:amino-acid racemase activity"/>
    <property type="evidence" value="ECO:0007669"/>
    <property type="project" value="InterPro"/>
</dbReference>
<organism evidence="1 2">
    <name type="scientific">Desulforapulum autotrophicum (strain ATCC 43914 / DSM 3382 / VKM B-1955 / HRM2)</name>
    <name type="common">Desulfobacterium autotrophicum</name>
    <dbReference type="NCBI Taxonomy" id="177437"/>
    <lineage>
        <taxon>Bacteria</taxon>
        <taxon>Pseudomonadati</taxon>
        <taxon>Thermodesulfobacteriota</taxon>
        <taxon>Desulfobacteria</taxon>
        <taxon>Desulfobacterales</taxon>
        <taxon>Desulfobacteraceae</taxon>
        <taxon>Desulforapulum</taxon>
    </lineage>
</organism>
<evidence type="ECO:0000313" key="1">
    <source>
        <dbReference type="EMBL" id="ACN15997.1"/>
    </source>
</evidence>
<gene>
    <name evidence="1" type="ordered locus">HRM2_29090</name>
</gene>
<dbReference type="STRING" id="177437.HRM2_29090"/>
<reference evidence="1 2" key="1">
    <citation type="journal article" date="2009" name="Environ. Microbiol.">
        <title>Genome sequence of Desulfobacterium autotrophicum HRM2, a marine sulfate reducer oxidizing organic carbon completely to carbon dioxide.</title>
        <authorList>
            <person name="Strittmatter A.W."/>
            <person name="Liesegang H."/>
            <person name="Rabus R."/>
            <person name="Decker I."/>
            <person name="Amann J."/>
            <person name="Andres S."/>
            <person name="Henne A."/>
            <person name="Fricke W.F."/>
            <person name="Martinez-Arias R."/>
            <person name="Bartels D."/>
            <person name="Goesmann A."/>
            <person name="Krause L."/>
            <person name="Puehler A."/>
            <person name="Klenk H.P."/>
            <person name="Richter M."/>
            <person name="Schuler M."/>
            <person name="Gloeckner F.O."/>
            <person name="Meyerdierks A."/>
            <person name="Gottschalk G."/>
            <person name="Amann R."/>
        </authorList>
    </citation>
    <scope>NUCLEOTIDE SEQUENCE [LARGE SCALE GENOMIC DNA]</scope>
    <source>
        <strain evidence="2">ATCC 43914 / DSM 3382 / HRM2</strain>
    </source>
</reference>
<sequence>MDLKNNRSTTPFIGIIMLDTVFPRIKGDIGNPATFDFPVKYKIVKGASPERVVLQADKSLLQPFVAAGRSLIRDGAFALATSCGFLALFHRELTQALDVPIYSSSLLQVHFAQSIIKKGQKTGIITARKRSLTRDHLAAVGIEHYPLTIVGMEEAEEFTSVFIQGKSTLDADKCRQEMKETALALKASNPDLGAIVLECTNMPPYTQTVHRATGGLPVFDVVTMVNYAHSAGMAVSQDYSVCNNLDNSGKGV</sequence>
<accession>C0QJX1</accession>
<dbReference type="Proteomes" id="UP000000442">
    <property type="component" value="Chromosome"/>
</dbReference>
<dbReference type="HOGENOM" id="CLU_093553_0_0_7"/>
<protein>
    <recommendedName>
        <fullName evidence="3">Aspartate/glutamate racemase family protein</fullName>
    </recommendedName>
</protein>
<dbReference type="EMBL" id="CP001087">
    <property type="protein sequence ID" value="ACN15997.1"/>
    <property type="molecule type" value="Genomic_DNA"/>
</dbReference>
<dbReference type="InterPro" id="IPR015942">
    <property type="entry name" value="Asp/Glu/hydantoin_racemase"/>
</dbReference>
<dbReference type="OrthoDB" id="5465390at2"/>
<proteinExistence type="predicted"/>